<feature type="region of interest" description="Disordered" evidence="5">
    <location>
        <begin position="692"/>
        <end position="715"/>
    </location>
</feature>
<evidence type="ECO:0000313" key="7">
    <source>
        <dbReference type="EMBL" id="BAM78864.1"/>
    </source>
</evidence>
<dbReference type="GO" id="GO:0017004">
    <property type="term" value="P:cytochrome complex assembly"/>
    <property type="evidence" value="ECO:0007669"/>
    <property type="project" value="EnsemblPlants"/>
</dbReference>
<dbReference type="GO" id="GO:0016740">
    <property type="term" value="F:transferase activity"/>
    <property type="evidence" value="ECO:0007669"/>
    <property type="project" value="UniProtKB-KW"/>
</dbReference>
<dbReference type="SUPFAM" id="SSF56112">
    <property type="entry name" value="Protein kinase-like (PK-like)"/>
    <property type="match status" value="1"/>
</dbReference>
<dbReference type="OrthoDB" id="201153at2759"/>
<dbReference type="Gramene" id="CMB043CT">
    <property type="protein sequence ID" value="CMB043CT"/>
    <property type="gene ID" value="CMB043C"/>
</dbReference>
<feature type="region of interest" description="Disordered" evidence="5">
    <location>
        <begin position="135"/>
        <end position="248"/>
    </location>
</feature>
<name>M1V6F0_CYAM1</name>
<dbReference type="GO" id="GO:0015996">
    <property type="term" value="P:chlorophyll catabolic process"/>
    <property type="evidence" value="ECO:0007669"/>
    <property type="project" value="EnsemblPlants"/>
</dbReference>
<organism evidence="7 8">
    <name type="scientific">Cyanidioschyzon merolae (strain NIES-3377 / 10D)</name>
    <name type="common">Unicellular red alga</name>
    <dbReference type="NCBI Taxonomy" id="280699"/>
    <lineage>
        <taxon>Eukaryota</taxon>
        <taxon>Rhodophyta</taxon>
        <taxon>Bangiophyceae</taxon>
        <taxon>Cyanidiales</taxon>
        <taxon>Cyanidiaceae</taxon>
        <taxon>Cyanidioschyzon</taxon>
    </lineage>
</organism>
<dbReference type="InterPro" id="IPR034646">
    <property type="entry name" value="ADCK3_dom"/>
</dbReference>
<dbReference type="InterPro" id="IPR051409">
    <property type="entry name" value="Atypical_kinase_ADCK"/>
</dbReference>
<accession>M1V6F0</accession>
<keyword evidence="3" id="KW-0547">Nucleotide-binding</keyword>
<dbReference type="Pfam" id="PF03109">
    <property type="entry name" value="ABC1"/>
    <property type="match status" value="1"/>
</dbReference>
<dbReference type="GO" id="GO:0006744">
    <property type="term" value="P:ubiquinone biosynthetic process"/>
    <property type="evidence" value="ECO:0007669"/>
    <property type="project" value="EnsemblPlants"/>
</dbReference>
<dbReference type="CDD" id="cd13970">
    <property type="entry name" value="ABC1_ADCK3"/>
    <property type="match status" value="1"/>
</dbReference>
<dbReference type="STRING" id="280699.M1V6F0"/>
<dbReference type="InterPro" id="IPR004147">
    <property type="entry name" value="ABC1_dom"/>
</dbReference>
<keyword evidence="2" id="KW-0808">Transferase</keyword>
<dbReference type="HOGENOM" id="CLU_006533_9_2_1"/>
<evidence type="ECO:0000256" key="4">
    <source>
        <dbReference type="ARBA" id="ARBA00022840"/>
    </source>
</evidence>
<reference evidence="7 8" key="1">
    <citation type="journal article" date="2004" name="Nature">
        <title>Genome sequence of the ultrasmall unicellular red alga Cyanidioschyzon merolae 10D.</title>
        <authorList>
            <person name="Matsuzaki M."/>
            <person name="Misumi O."/>
            <person name="Shin-i T."/>
            <person name="Maruyama S."/>
            <person name="Takahara M."/>
            <person name="Miyagishima S."/>
            <person name="Mori T."/>
            <person name="Nishida K."/>
            <person name="Yagisawa F."/>
            <person name="Nishida K."/>
            <person name="Yoshida Y."/>
            <person name="Nishimura Y."/>
            <person name="Nakao S."/>
            <person name="Kobayashi T."/>
            <person name="Momoyama Y."/>
            <person name="Higashiyama T."/>
            <person name="Minoda A."/>
            <person name="Sano M."/>
            <person name="Nomoto H."/>
            <person name="Oishi K."/>
            <person name="Hayashi H."/>
            <person name="Ohta F."/>
            <person name="Nishizaka S."/>
            <person name="Haga S."/>
            <person name="Miura S."/>
            <person name="Morishita T."/>
            <person name="Kabeya Y."/>
            <person name="Terasawa K."/>
            <person name="Suzuki Y."/>
            <person name="Ishii Y."/>
            <person name="Asakawa S."/>
            <person name="Takano H."/>
            <person name="Ohta N."/>
            <person name="Kuroiwa H."/>
            <person name="Tanaka K."/>
            <person name="Shimizu N."/>
            <person name="Sugano S."/>
            <person name="Sato N."/>
            <person name="Nozaki H."/>
            <person name="Ogasawara N."/>
            <person name="Kohara Y."/>
            <person name="Kuroiwa T."/>
        </authorList>
    </citation>
    <scope>NUCLEOTIDE SEQUENCE [LARGE SCALE GENOMIC DNA]</scope>
    <source>
        <strain evidence="7 8">10D</strain>
    </source>
</reference>
<dbReference type="GO" id="GO:0005524">
    <property type="term" value="F:ATP binding"/>
    <property type="evidence" value="ECO:0007669"/>
    <property type="project" value="UniProtKB-KW"/>
</dbReference>
<gene>
    <name evidence="7" type="ORF">CYME_CMB043C</name>
</gene>
<proteinExistence type="inferred from homology"/>
<evidence type="ECO:0000256" key="3">
    <source>
        <dbReference type="ARBA" id="ARBA00022741"/>
    </source>
</evidence>
<dbReference type="Proteomes" id="UP000007014">
    <property type="component" value="Chromosome 2"/>
</dbReference>
<dbReference type="GO" id="GO:0010224">
    <property type="term" value="P:response to UV-B"/>
    <property type="evidence" value="ECO:0007669"/>
    <property type="project" value="EnsemblPlants"/>
</dbReference>
<dbReference type="EMBL" id="AP006484">
    <property type="protein sequence ID" value="BAM78864.1"/>
    <property type="molecule type" value="Genomic_DNA"/>
</dbReference>
<comment type="similarity">
    <text evidence="1">Belongs to the protein kinase superfamily. ADCK protein kinase family.</text>
</comment>
<evidence type="ECO:0000313" key="8">
    <source>
        <dbReference type="Proteomes" id="UP000007014"/>
    </source>
</evidence>
<dbReference type="InterPro" id="IPR011009">
    <property type="entry name" value="Kinase-like_dom_sf"/>
</dbReference>
<keyword evidence="8" id="KW-1185">Reference proteome</keyword>
<keyword evidence="4" id="KW-0067">ATP-binding</keyword>
<reference evidence="7 8" key="2">
    <citation type="journal article" date="2007" name="BMC Biol.">
        <title>A 100%-complete sequence reveals unusually simple genomic features in the hot-spring red alga Cyanidioschyzon merolae.</title>
        <authorList>
            <person name="Nozaki H."/>
            <person name="Takano H."/>
            <person name="Misumi O."/>
            <person name="Terasawa K."/>
            <person name="Matsuzaki M."/>
            <person name="Maruyama S."/>
            <person name="Nishida K."/>
            <person name="Yagisawa F."/>
            <person name="Yoshida Y."/>
            <person name="Fujiwara T."/>
            <person name="Takio S."/>
            <person name="Tamura K."/>
            <person name="Chung S.J."/>
            <person name="Nakamura S."/>
            <person name="Kuroiwa H."/>
            <person name="Tanaka K."/>
            <person name="Sato N."/>
            <person name="Kuroiwa T."/>
        </authorList>
    </citation>
    <scope>NUCLEOTIDE SEQUENCE [LARGE SCALE GENOMIC DNA]</scope>
    <source>
        <strain evidence="7 8">10D</strain>
    </source>
</reference>
<dbReference type="GeneID" id="16992253"/>
<evidence type="ECO:0000259" key="6">
    <source>
        <dbReference type="Pfam" id="PF03109"/>
    </source>
</evidence>
<dbReference type="PANTHER" id="PTHR43851">
    <property type="match status" value="1"/>
</dbReference>
<protein>
    <submittedName>
        <fullName evidence="7">Activity of bc1 complex ABC1</fullName>
    </submittedName>
</protein>
<dbReference type="RefSeq" id="XP_005535150.1">
    <property type="nucleotide sequence ID" value="XM_005535093.1"/>
</dbReference>
<feature type="domain" description="ABC1 atypical kinase-like" evidence="6">
    <location>
        <begin position="340"/>
        <end position="585"/>
    </location>
</feature>
<dbReference type="KEGG" id="cme:CYME_CMB043C"/>
<sequence>MKVPVAPDQSTLFRLADWAIIAQGVRSVWLAFRAESIPQVGVAVSNAAPVGGSLALMQHGLARRVRDWSTEVVLAVSGKQAIQQPKGSLATAGARTQRTSTLQEAAVTAREADAAASEVVRNLQQPAQYANVAATGRESSALPGTLVTGRPYNTGDAVTPSNENAAPANLEHSSRPPPLAREANASTISENDVGPELRSRRGSSYDTTPDPAVQTVHHRVGQEEEQTTNAFTERDVRNSAPRRSVGEARRVPATTVERMFGFGNLALGIVWNAAKSSLLSAAPTKERSGLERYLSPENADRIARTLCRMRGAALKLGQMLSMQDERTVPPILLQALERARQGADFMPRRQLERVLRQEWGPDWQQRVHSFNFEPVAAASIGQVHRASVREQNHERPIAVKVQYPGVAASIESDLKNLKRLLTYTNLIPRGLYLDEAIRVAREELLCECDYELEAANQVRFAALFQGFDQGHVHIPRVLASLSTRNVLTTEWVDGEPLDRLVSLGVPAAQRNKLAVRMLRLTLHELFEKRFMQTDPNFSNFLYEIESDTLHLLDFGAARSYPKAFVDAYLHLVMACANRDRAGILEWSQQLGFLTGEESRLMLDAHCEAAFVVGEPFSAAFAKSYEFASSNIAVRAARFGQVMLQHRLCPPPREAYSLHRRLSGAFLTCMRLQANIPCRTLLEEVYTKHDWRPEGESEPAAGDLPVKPPDLVSVPQ</sequence>
<dbReference type="eggNOG" id="KOG1234">
    <property type="taxonomic scope" value="Eukaryota"/>
</dbReference>
<dbReference type="AlphaFoldDB" id="M1V6F0"/>
<evidence type="ECO:0000256" key="5">
    <source>
        <dbReference type="SAM" id="MobiDB-lite"/>
    </source>
</evidence>
<evidence type="ECO:0000256" key="1">
    <source>
        <dbReference type="ARBA" id="ARBA00009670"/>
    </source>
</evidence>
<dbReference type="PANTHER" id="PTHR43851:SF3">
    <property type="entry name" value="COENZYME Q8"/>
    <property type="match status" value="1"/>
</dbReference>
<evidence type="ECO:0000256" key="2">
    <source>
        <dbReference type="ARBA" id="ARBA00022679"/>
    </source>
</evidence>
<dbReference type="OMA" id="PEYYVPR"/>